<dbReference type="Gene3D" id="3.40.30.10">
    <property type="entry name" value="Glutaredoxin"/>
    <property type="match status" value="1"/>
</dbReference>
<reference evidence="3 4" key="1">
    <citation type="submission" date="2018-09" db="EMBL/GenBank/DDBJ databases">
        <authorList>
            <person name="Wang Z."/>
        </authorList>
    </citation>
    <scope>NUCLEOTIDE SEQUENCE [LARGE SCALE GENOMIC DNA]</scope>
    <source>
        <strain evidence="3 4">ALS 81</strain>
    </source>
</reference>
<dbReference type="AlphaFoldDB" id="A0A420EBP5"/>
<dbReference type="PANTHER" id="PTHR30041">
    <property type="entry name" value="ARSENATE REDUCTASE"/>
    <property type="match status" value="1"/>
</dbReference>
<evidence type="ECO:0000313" key="4">
    <source>
        <dbReference type="Proteomes" id="UP000286482"/>
    </source>
</evidence>
<dbReference type="PROSITE" id="PS51353">
    <property type="entry name" value="ARSC"/>
    <property type="match status" value="1"/>
</dbReference>
<evidence type="ECO:0000256" key="2">
    <source>
        <dbReference type="PROSITE-ProRule" id="PRU01282"/>
    </source>
</evidence>
<accession>A0A420EBP5</accession>
<dbReference type="Proteomes" id="UP000286482">
    <property type="component" value="Unassembled WGS sequence"/>
</dbReference>
<gene>
    <name evidence="3" type="ORF">DBZ36_12550</name>
</gene>
<name>A0A420EBP5_9ALTE</name>
<dbReference type="InterPro" id="IPR006504">
    <property type="entry name" value="Tscrpt_reg_Spx/MgsR"/>
</dbReference>
<sequence>MPQIYGISNCDTIRKAKRWLDDSGIEYQYIDYRKDGLDAEFLKHQAQVLGWEVLINKRGTTFRQLDDAVKAALDESSAIELMLAQPALIKRPLLIHKDKSYLGFKPQQYLDIFEGNN</sequence>
<comment type="caution">
    <text evidence="3">The sequence shown here is derived from an EMBL/GenBank/DDBJ whole genome shotgun (WGS) entry which is preliminary data.</text>
</comment>
<organism evidence="3 4">
    <name type="scientific">Alginatibacterium sediminis</name>
    <dbReference type="NCBI Taxonomy" id="2164068"/>
    <lineage>
        <taxon>Bacteria</taxon>
        <taxon>Pseudomonadati</taxon>
        <taxon>Pseudomonadota</taxon>
        <taxon>Gammaproteobacteria</taxon>
        <taxon>Alteromonadales</taxon>
        <taxon>Alteromonadaceae</taxon>
        <taxon>Alginatibacterium</taxon>
    </lineage>
</organism>
<dbReference type="CDD" id="cd03035">
    <property type="entry name" value="ArsC_Yffb"/>
    <property type="match status" value="1"/>
</dbReference>
<protein>
    <submittedName>
        <fullName evidence="3">ArsC family reductase</fullName>
    </submittedName>
</protein>
<dbReference type="EMBL" id="RAQO01000006">
    <property type="protein sequence ID" value="RKF18062.1"/>
    <property type="molecule type" value="Genomic_DNA"/>
</dbReference>
<dbReference type="InterPro" id="IPR036249">
    <property type="entry name" value="Thioredoxin-like_sf"/>
</dbReference>
<dbReference type="InterPro" id="IPR006660">
    <property type="entry name" value="Arsenate_reductase-like"/>
</dbReference>
<evidence type="ECO:0000256" key="1">
    <source>
        <dbReference type="ARBA" id="ARBA00007198"/>
    </source>
</evidence>
<keyword evidence="4" id="KW-1185">Reference proteome</keyword>
<dbReference type="OrthoDB" id="9803749at2"/>
<dbReference type="SUPFAM" id="SSF52833">
    <property type="entry name" value="Thioredoxin-like"/>
    <property type="match status" value="1"/>
</dbReference>
<dbReference type="NCBIfam" id="TIGR01617">
    <property type="entry name" value="arsC_related"/>
    <property type="match status" value="1"/>
</dbReference>
<dbReference type="Pfam" id="PF03960">
    <property type="entry name" value="ArsC"/>
    <property type="match status" value="1"/>
</dbReference>
<dbReference type="PANTHER" id="PTHR30041:SF8">
    <property type="entry name" value="PROTEIN YFFB"/>
    <property type="match status" value="1"/>
</dbReference>
<dbReference type="RefSeq" id="WP_120355288.1">
    <property type="nucleotide sequence ID" value="NZ_RAQO01000006.1"/>
</dbReference>
<comment type="similarity">
    <text evidence="1 2">Belongs to the ArsC family.</text>
</comment>
<evidence type="ECO:0000313" key="3">
    <source>
        <dbReference type="EMBL" id="RKF18062.1"/>
    </source>
</evidence>
<dbReference type="NCBIfam" id="NF008107">
    <property type="entry name" value="PRK10853.1"/>
    <property type="match status" value="1"/>
</dbReference>
<proteinExistence type="inferred from homology"/>